<gene>
    <name evidence="1" type="ORF">SLEP1_g16079</name>
</gene>
<organism evidence="1 2">
    <name type="scientific">Rubroshorea leprosula</name>
    <dbReference type="NCBI Taxonomy" id="152421"/>
    <lineage>
        <taxon>Eukaryota</taxon>
        <taxon>Viridiplantae</taxon>
        <taxon>Streptophyta</taxon>
        <taxon>Embryophyta</taxon>
        <taxon>Tracheophyta</taxon>
        <taxon>Spermatophyta</taxon>
        <taxon>Magnoliopsida</taxon>
        <taxon>eudicotyledons</taxon>
        <taxon>Gunneridae</taxon>
        <taxon>Pentapetalae</taxon>
        <taxon>rosids</taxon>
        <taxon>malvids</taxon>
        <taxon>Malvales</taxon>
        <taxon>Dipterocarpaceae</taxon>
        <taxon>Rubroshorea</taxon>
    </lineage>
</organism>
<evidence type="ECO:0000313" key="1">
    <source>
        <dbReference type="EMBL" id="GKV03836.1"/>
    </source>
</evidence>
<sequence>MEFIRNEVDALYHEMVVDAAGAQSEYNDGPMAEESNSKAREFYDLLHAAEVHIGAGGQDVTVLSWMAEMLNMKTLYNMSAANWQMAFPRVLLFPTLPAAARKKEKKKRNPAMPWKIDLLCSSSSPPAAPALWGQIALIFRSRELPLHLPPASPPAKSGSATGKFMVLDRSVS</sequence>
<dbReference type="EMBL" id="BPVZ01000021">
    <property type="protein sequence ID" value="GKV03836.1"/>
    <property type="molecule type" value="Genomic_DNA"/>
</dbReference>
<dbReference type="Proteomes" id="UP001054252">
    <property type="component" value="Unassembled WGS sequence"/>
</dbReference>
<proteinExistence type="predicted"/>
<accession>A0AAV5IVM8</accession>
<protein>
    <submittedName>
        <fullName evidence="1">Uncharacterized protein</fullName>
    </submittedName>
</protein>
<dbReference type="AlphaFoldDB" id="A0AAV5IVM8"/>
<reference evidence="1 2" key="1">
    <citation type="journal article" date="2021" name="Commun. Biol.">
        <title>The genome of Shorea leprosula (Dipterocarpaceae) highlights the ecological relevance of drought in aseasonal tropical rainforests.</title>
        <authorList>
            <person name="Ng K.K.S."/>
            <person name="Kobayashi M.J."/>
            <person name="Fawcett J.A."/>
            <person name="Hatakeyama M."/>
            <person name="Paape T."/>
            <person name="Ng C.H."/>
            <person name="Ang C.C."/>
            <person name="Tnah L.H."/>
            <person name="Lee C.T."/>
            <person name="Nishiyama T."/>
            <person name="Sese J."/>
            <person name="O'Brien M.J."/>
            <person name="Copetti D."/>
            <person name="Mohd Noor M.I."/>
            <person name="Ong R.C."/>
            <person name="Putra M."/>
            <person name="Sireger I.Z."/>
            <person name="Indrioko S."/>
            <person name="Kosugi Y."/>
            <person name="Izuno A."/>
            <person name="Isagi Y."/>
            <person name="Lee S.L."/>
            <person name="Shimizu K.K."/>
        </authorList>
    </citation>
    <scope>NUCLEOTIDE SEQUENCE [LARGE SCALE GENOMIC DNA]</scope>
    <source>
        <strain evidence="1">214</strain>
    </source>
</reference>
<evidence type="ECO:0000313" key="2">
    <source>
        <dbReference type="Proteomes" id="UP001054252"/>
    </source>
</evidence>
<keyword evidence="2" id="KW-1185">Reference proteome</keyword>
<name>A0AAV5IVM8_9ROSI</name>
<comment type="caution">
    <text evidence="1">The sequence shown here is derived from an EMBL/GenBank/DDBJ whole genome shotgun (WGS) entry which is preliminary data.</text>
</comment>